<dbReference type="STRING" id="679201.HMPREF9334_00753"/>
<dbReference type="InterPro" id="IPR015424">
    <property type="entry name" value="PyrdxlP-dep_Trfase"/>
</dbReference>
<dbReference type="HOGENOM" id="CLU_003433_0_0_9"/>
<dbReference type="Gene3D" id="1.10.260.50">
    <property type="match status" value="1"/>
</dbReference>
<evidence type="ECO:0000256" key="6">
    <source>
        <dbReference type="ARBA" id="ARBA00023004"/>
    </source>
</evidence>
<feature type="domain" description="Aminotransferase class V" evidence="9">
    <location>
        <begin position="17"/>
        <end position="380"/>
    </location>
</feature>
<evidence type="ECO:0000256" key="1">
    <source>
        <dbReference type="ARBA" id="ARBA00001933"/>
    </source>
</evidence>
<evidence type="ECO:0000256" key="4">
    <source>
        <dbReference type="ARBA" id="ARBA00022723"/>
    </source>
</evidence>
<dbReference type="PIRSF" id="PIRSF005572">
    <property type="entry name" value="NifS"/>
    <property type="match status" value="1"/>
</dbReference>
<dbReference type="PANTHER" id="PTHR11601:SF34">
    <property type="entry name" value="CYSTEINE DESULFURASE"/>
    <property type="match status" value="1"/>
</dbReference>
<protein>
    <recommendedName>
        <fullName evidence="9">Aminotransferase class V domain-containing protein</fullName>
    </recommendedName>
</protein>
<dbReference type="PANTHER" id="PTHR11601">
    <property type="entry name" value="CYSTEINE DESULFURYLASE FAMILY MEMBER"/>
    <property type="match status" value="1"/>
</dbReference>
<dbReference type="GO" id="GO:0046872">
    <property type="term" value="F:metal ion binding"/>
    <property type="evidence" value="ECO:0007669"/>
    <property type="project" value="UniProtKB-KW"/>
</dbReference>
<dbReference type="Pfam" id="PF00266">
    <property type="entry name" value="Aminotran_5"/>
    <property type="match status" value="1"/>
</dbReference>
<gene>
    <name evidence="10" type="ORF">HMPREF9334_00753</name>
</gene>
<evidence type="ECO:0000256" key="8">
    <source>
        <dbReference type="ARBA" id="ARBA00050776"/>
    </source>
</evidence>
<comment type="catalytic activity">
    <reaction evidence="8">
        <text>(sulfur carrier)-H + L-cysteine = (sulfur carrier)-SH + L-alanine</text>
        <dbReference type="Rhea" id="RHEA:43892"/>
        <dbReference type="Rhea" id="RHEA-COMP:14737"/>
        <dbReference type="Rhea" id="RHEA-COMP:14739"/>
        <dbReference type="ChEBI" id="CHEBI:29917"/>
        <dbReference type="ChEBI" id="CHEBI:35235"/>
        <dbReference type="ChEBI" id="CHEBI:57972"/>
        <dbReference type="ChEBI" id="CHEBI:64428"/>
        <dbReference type="EC" id="2.8.1.7"/>
    </reaction>
</comment>
<dbReference type="InterPro" id="IPR016454">
    <property type="entry name" value="Cysteine_dSase"/>
</dbReference>
<dbReference type="SUPFAM" id="SSF53383">
    <property type="entry name" value="PLP-dependent transferases"/>
    <property type="match status" value="1"/>
</dbReference>
<dbReference type="Proteomes" id="UP000004129">
    <property type="component" value="Unassembled WGS sequence"/>
</dbReference>
<evidence type="ECO:0000259" key="9">
    <source>
        <dbReference type="Pfam" id="PF00266"/>
    </source>
</evidence>
<dbReference type="PATRIC" id="fig|679201.3.peg.760"/>
<comment type="caution">
    <text evidence="10">The sequence shown here is derived from an EMBL/GenBank/DDBJ whole genome shotgun (WGS) entry which is preliminary data.</text>
</comment>
<dbReference type="InterPro" id="IPR015421">
    <property type="entry name" value="PyrdxlP-dep_Trfase_major"/>
</dbReference>
<evidence type="ECO:0000256" key="3">
    <source>
        <dbReference type="ARBA" id="ARBA00022679"/>
    </source>
</evidence>
<dbReference type="InterPro" id="IPR000192">
    <property type="entry name" value="Aminotrans_V_dom"/>
</dbReference>
<dbReference type="Gene3D" id="3.40.640.10">
    <property type="entry name" value="Type I PLP-dependent aspartate aminotransferase-like (Major domain)"/>
    <property type="match status" value="1"/>
</dbReference>
<dbReference type="eggNOG" id="COG1104">
    <property type="taxonomic scope" value="Bacteria"/>
</dbReference>
<evidence type="ECO:0000256" key="5">
    <source>
        <dbReference type="ARBA" id="ARBA00022898"/>
    </source>
</evidence>
<evidence type="ECO:0000256" key="7">
    <source>
        <dbReference type="ARBA" id="ARBA00023014"/>
    </source>
</evidence>
<name>G5GNU9_9FIRM</name>
<dbReference type="AlphaFoldDB" id="G5GNU9"/>
<keyword evidence="11" id="KW-1185">Reference proteome</keyword>
<keyword evidence="4" id="KW-0479">Metal-binding</keyword>
<keyword evidence="5" id="KW-0663">Pyridoxal phosphate</keyword>
<comment type="similarity">
    <text evidence="2">Belongs to the class-V pyridoxal-phosphate-dependent aminotransferase family. NifS/IscS subfamily.</text>
</comment>
<accession>G5GNU9</accession>
<dbReference type="InterPro" id="IPR015422">
    <property type="entry name" value="PyrdxlP-dep_Trfase_small"/>
</dbReference>
<dbReference type="GO" id="GO:0051536">
    <property type="term" value="F:iron-sulfur cluster binding"/>
    <property type="evidence" value="ECO:0007669"/>
    <property type="project" value="UniProtKB-KW"/>
</dbReference>
<dbReference type="Gene3D" id="3.90.1150.10">
    <property type="entry name" value="Aspartate Aminotransferase, domain 1"/>
    <property type="match status" value="1"/>
</dbReference>
<keyword evidence="3" id="KW-0808">Transferase</keyword>
<keyword evidence="7" id="KW-0411">Iron-sulfur</keyword>
<proteinExistence type="inferred from homology"/>
<keyword evidence="6" id="KW-0408">Iron</keyword>
<evidence type="ECO:0000256" key="2">
    <source>
        <dbReference type="ARBA" id="ARBA00006490"/>
    </source>
</evidence>
<evidence type="ECO:0000313" key="11">
    <source>
        <dbReference type="Proteomes" id="UP000004129"/>
    </source>
</evidence>
<dbReference type="EMBL" id="ACZM01000007">
    <property type="protein sequence ID" value="EHG21336.1"/>
    <property type="molecule type" value="Genomic_DNA"/>
</dbReference>
<organism evidence="10 11">
    <name type="scientific">Selenomonas infelix ATCC 43532</name>
    <dbReference type="NCBI Taxonomy" id="679201"/>
    <lineage>
        <taxon>Bacteria</taxon>
        <taxon>Bacillati</taxon>
        <taxon>Bacillota</taxon>
        <taxon>Negativicutes</taxon>
        <taxon>Selenomonadales</taxon>
        <taxon>Selenomonadaceae</taxon>
        <taxon>Selenomonas</taxon>
    </lineage>
</organism>
<dbReference type="GO" id="GO:0031071">
    <property type="term" value="F:cysteine desulfurase activity"/>
    <property type="evidence" value="ECO:0007669"/>
    <property type="project" value="UniProtKB-EC"/>
</dbReference>
<dbReference type="FunFam" id="3.40.640.10:FF:000084">
    <property type="entry name" value="IscS-like cysteine desulfurase"/>
    <property type="match status" value="1"/>
</dbReference>
<comment type="cofactor">
    <cofactor evidence="1">
        <name>pyridoxal 5'-phosphate</name>
        <dbReference type="ChEBI" id="CHEBI:597326"/>
    </cofactor>
</comment>
<sequence length="396" mass="41300">MGKRLFCFVKLVNKRMIYADHAATTALSERALAAALPFFRENYGNASSAYSFGKQARKAVEWAREQVACAVGAHAAEIVFTAGGSEGNNTVLRGVVEAARQQGSKSVHIVVSAIEHPSILMACRALEQCGAAISYLPVSRAGRVSSASVIGALRTDTRLVSVMLANNEVGTVQPIAEIAEALAGRGIPFHTDAVQAVGHIPVDVRELGVTYLTASGHKFYGMKGAGFLYQKPGAELPALIAGGGQEHGLRAGTENTAGIVALGEALTESCECMADEAVRLHGLVSCTVQEIRENLPEIRVHGEGGGHLPGLVNIGVPGVRGESLVHLLDLKGICVSAASACNAGADVPSHVLLAMGYSEKEAMEALRISYGRETTGQDADDVVRAIVGAVGKIRGI</sequence>
<reference evidence="10 11" key="1">
    <citation type="submission" date="2011-08" db="EMBL/GenBank/DDBJ databases">
        <title>The Genome Sequence of Selenomonas infelix ATCC 43532.</title>
        <authorList>
            <consortium name="The Broad Institute Genome Sequencing Platform"/>
            <person name="Earl A."/>
            <person name="Ward D."/>
            <person name="Feldgarden M."/>
            <person name="Gevers D."/>
            <person name="Izard J."/>
            <person name="Blanton J.M."/>
            <person name="Baranova O.V."/>
            <person name="Dewhirst F.E."/>
            <person name="Young S.K."/>
            <person name="Zeng Q."/>
            <person name="Gargeya S."/>
            <person name="Fitzgerald M."/>
            <person name="Haas B."/>
            <person name="Abouelleil A."/>
            <person name="Alvarado L."/>
            <person name="Arachchi H.M."/>
            <person name="Berlin A."/>
            <person name="Brown A."/>
            <person name="Chapman S.B."/>
            <person name="Chen Z."/>
            <person name="Dunbar C."/>
            <person name="Freedman E."/>
            <person name="Gearin G."/>
            <person name="Gellesch M."/>
            <person name="Goldberg J."/>
            <person name="Griggs A."/>
            <person name="Gujja S."/>
            <person name="Heiman D."/>
            <person name="Howarth C."/>
            <person name="Larson L."/>
            <person name="Lui A."/>
            <person name="MacDonald P.J.P."/>
            <person name="Montmayeur A."/>
            <person name="Murphy C."/>
            <person name="Neiman D."/>
            <person name="Pearson M."/>
            <person name="Priest M."/>
            <person name="Roberts A."/>
            <person name="Saif S."/>
            <person name="Shea T."/>
            <person name="Shenoy N."/>
            <person name="Sisk P."/>
            <person name="Stolte C."/>
            <person name="Sykes S."/>
            <person name="Wortman J."/>
            <person name="Nusbaum C."/>
            <person name="Birren B."/>
        </authorList>
    </citation>
    <scope>NUCLEOTIDE SEQUENCE [LARGE SCALE GENOMIC DNA]</scope>
    <source>
        <strain evidence="10 11">ATCC 43532</strain>
    </source>
</reference>
<evidence type="ECO:0000313" key="10">
    <source>
        <dbReference type="EMBL" id="EHG21336.1"/>
    </source>
</evidence>